<sequence length="84" mass="8994">MKKEQRNGIWIGIGLVLLCHAILIIAMLEMFPIYLLIGFVQVVYVVPICLLGLKNVGIAQGALIAGGVTFLLNSVACFGMGVFS</sequence>
<feature type="transmembrane region" description="Helical" evidence="1">
    <location>
        <begin position="62"/>
        <end position="83"/>
    </location>
</feature>
<evidence type="ECO:0000313" key="2">
    <source>
        <dbReference type="EMBL" id="MCX7570261.1"/>
    </source>
</evidence>
<dbReference type="Proteomes" id="UP001208017">
    <property type="component" value="Unassembled WGS sequence"/>
</dbReference>
<gene>
    <name evidence="2" type="ORF">OS242_09830</name>
</gene>
<feature type="transmembrane region" description="Helical" evidence="1">
    <location>
        <begin position="33"/>
        <end position="53"/>
    </location>
</feature>
<proteinExistence type="predicted"/>
<feature type="transmembrane region" description="Helical" evidence="1">
    <location>
        <begin position="7"/>
        <end position="27"/>
    </location>
</feature>
<comment type="caution">
    <text evidence="2">The sequence shown here is derived from an EMBL/GenBank/DDBJ whole genome shotgun (WGS) entry which is preliminary data.</text>
</comment>
<reference evidence="2 3" key="1">
    <citation type="submission" date="2022-11" db="EMBL/GenBank/DDBJ databases">
        <title>Study of microbial diversity in lake waters.</title>
        <authorList>
            <person name="Zhang J."/>
        </authorList>
    </citation>
    <scope>NUCLEOTIDE SEQUENCE [LARGE SCALE GENOMIC DNA]</scope>
    <source>
        <strain evidence="2 3">DT12</strain>
    </source>
</reference>
<evidence type="ECO:0000256" key="1">
    <source>
        <dbReference type="SAM" id="Phobius"/>
    </source>
</evidence>
<evidence type="ECO:0000313" key="3">
    <source>
        <dbReference type="Proteomes" id="UP001208017"/>
    </source>
</evidence>
<accession>A0ABT3X3Q9</accession>
<keyword evidence="1" id="KW-0812">Transmembrane</keyword>
<keyword evidence="3" id="KW-1185">Reference proteome</keyword>
<dbReference type="EMBL" id="JAPMLT010000004">
    <property type="protein sequence ID" value="MCX7570261.1"/>
    <property type="molecule type" value="Genomic_DNA"/>
</dbReference>
<keyword evidence="1" id="KW-1133">Transmembrane helix</keyword>
<dbReference type="RefSeq" id="WP_267151510.1">
    <property type="nucleotide sequence ID" value="NZ_JAPMLT010000004.1"/>
</dbReference>
<organism evidence="2 3">
    <name type="scientific">Tumebacillus lacus</name>
    <dbReference type="NCBI Taxonomy" id="2995335"/>
    <lineage>
        <taxon>Bacteria</taxon>
        <taxon>Bacillati</taxon>
        <taxon>Bacillota</taxon>
        <taxon>Bacilli</taxon>
        <taxon>Bacillales</taxon>
        <taxon>Alicyclobacillaceae</taxon>
        <taxon>Tumebacillus</taxon>
    </lineage>
</organism>
<name>A0ABT3X3Q9_9BACL</name>
<keyword evidence="1" id="KW-0472">Membrane</keyword>
<protein>
    <submittedName>
        <fullName evidence="2">Uncharacterized protein</fullName>
    </submittedName>
</protein>